<dbReference type="PANTHER" id="PTHR16138:SF7">
    <property type="entry name" value="PALMITOYL-PROTEIN THIOESTERASE ABHD10, MITOCHONDRIAL"/>
    <property type="match status" value="1"/>
</dbReference>
<evidence type="ECO:0000313" key="4">
    <source>
        <dbReference type="Proteomes" id="UP000004931"/>
    </source>
</evidence>
<feature type="domain" description="Serine aminopeptidase S33" evidence="2">
    <location>
        <begin position="43"/>
        <end position="188"/>
    </location>
</feature>
<keyword evidence="4" id="KW-1185">Reference proteome</keyword>
<name>A0YGI4_9GAMM</name>
<dbReference type="eggNOG" id="COG1073">
    <property type="taxonomic scope" value="Bacteria"/>
</dbReference>
<organism evidence="3 4">
    <name type="scientific">marine gamma proteobacterium HTCC2143</name>
    <dbReference type="NCBI Taxonomy" id="247633"/>
    <lineage>
        <taxon>Bacteria</taxon>
        <taxon>Pseudomonadati</taxon>
        <taxon>Pseudomonadota</taxon>
        <taxon>Gammaproteobacteria</taxon>
        <taxon>Cellvibrionales</taxon>
        <taxon>Spongiibacteraceae</taxon>
        <taxon>BD1-7 clade</taxon>
    </lineage>
</organism>
<reference evidence="3 4" key="1">
    <citation type="journal article" date="2010" name="J. Bacteriol.">
        <title>Genome sequence of the oligotrophic marine Gammaproteobacterium HTCC2143, isolated from the Oregon Coast.</title>
        <authorList>
            <person name="Oh H.M."/>
            <person name="Kang I."/>
            <person name="Ferriera S."/>
            <person name="Giovannoni S.J."/>
            <person name="Cho J.C."/>
        </authorList>
    </citation>
    <scope>NUCLEOTIDE SEQUENCE [LARGE SCALE GENOMIC DNA]</scope>
    <source>
        <strain evidence="3 4">HTCC2143</strain>
    </source>
</reference>
<dbReference type="InterPro" id="IPR022742">
    <property type="entry name" value="Hydrolase_4"/>
</dbReference>
<dbReference type="Proteomes" id="UP000004931">
    <property type="component" value="Unassembled WGS sequence"/>
</dbReference>
<dbReference type="EMBL" id="AAVT01000011">
    <property type="protein sequence ID" value="EAW30025.1"/>
    <property type="molecule type" value="Genomic_DNA"/>
</dbReference>
<dbReference type="STRING" id="247633.GP2143_01230"/>
<dbReference type="InterPro" id="IPR052382">
    <property type="entry name" value="ABHD10_acyl-thioesterase"/>
</dbReference>
<dbReference type="GO" id="GO:0004553">
    <property type="term" value="F:hydrolase activity, hydrolyzing O-glycosyl compounds"/>
    <property type="evidence" value="ECO:0007669"/>
    <property type="project" value="TreeGrafter"/>
</dbReference>
<dbReference type="Gene3D" id="3.40.50.1820">
    <property type="entry name" value="alpha/beta hydrolase"/>
    <property type="match status" value="1"/>
</dbReference>
<dbReference type="OrthoDB" id="249225at2"/>
<gene>
    <name evidence="3" type="ORF">GP2143_01230</name>
</gene>
<dbReference type="InterPro" id="IPR029058">
    <property type="entry name" value="AB_hydrolase_fold"/>
</dbReference>
<evidence type="ECO:0000256" key="1">
    <source>
        <dbReference type="ARBA" id="ARBA00022801"/>
    </source>
</evidence>
<comment type="caution">
    <text evidence="3">The sequence shown here is derived from an EMBL/GenBank/DDBJ whole genome shotgun (WGS) entry which is preliminary data.</text>
</comment>
<proteinExistence type="predicted"/>
<dbReference type="Pfam" id="PF12146">
    <property type="entry name" value="Hydrolase_4"/>
    <property type="match status" value="1"/>
</dbReference>
<protein>
    <submittedName>
        <fullName evidence="3">Peptide synthetase</fullName>
    </submittedName>
</protein>
<keyword evidence="1" id="KW-0378">Hydrolase</keyword>
<evidence type="ECO:0000259" key="2">
    <source>
        <dbReference type="Pfam" id="PF12146"/>
    </source>
</evidence>
<sequence length="247" mass="27498">MIEPFFFGPRKAFACYQSARDSSSAELLVICPPLFDEYRRCYRAIADLANACSDKGKHVIRLDYSGTGESQGELSEFTANDWIDDIYSVIEEGIALTGAQSVVLVGVRFGAALAVHCKHAAITRFVLWDPILSGQEYLGWLSSVNKKIESGHRWLAKQVGMKSEVLSFENFTLGESLERSISELKLVEIDDIGDRINVVTTDKSVAENGPYINCQFSGLEYDWPSFHEGNFHPKSVLTSIALMVLEK</sequence>
<dbReference type="PANTHER" id="PTHR16138">
    <property type="entry name" value="MYCOPHENOLIC ACID ACYL-GLUCURONIDE ESTERASE, MITOCHONDRIAL"/>
    <property type="match status" value="1"/>
</dbReference>
<dbReference type="SUPFAM" id="SSF53474">
    <property type="entry name" value="alpha/beta-Hydrolases"/>
    <property type="match status" value="1"/>
</dbReference>
<dbReference type="AlphaFoldDB" id="A0YGI4"/>
<accession>A0YGI4</accession>
<evidence type="ECO:0000313" key="3">
    <source>
        <dbReference type="EMBL" id="EAW30025.1"/>
    </source>
</evidence>